<dbReference type="AlphaFoldDB" id="A0A2A9P1W6"/>
<sequence>MPRICLVFKDKEAISIILVPASYLRWPRFCAHSTPFFSTPLPPPLPPRHTPPNSLHPFLFLLLLLFLHFRALPPPPPHPLLHPRHLFFSFAIATAALIISPPLSSVSRPFRPLPICSSSTINSPRKPSNSNLYRESAIALSRGARDTSTPFLDFVSIRRPNHRPALCPLLLGGVCPFPCLPSPSGINEAQAHNCWIPTCHAIDRSCCQ</sequence>
<comment type="caution">
    <text evidence="1">The sequence shown here is derived from an EMBL/GenBank/DDBJ whole genome shotgun (WGS) entry which is preliminary data.</text>
</comment>
<accession>A0A2A9P1W6</accession>
<reference evidence="1 2" key="1">
    <citation type="journal article" date="2015" name="BMC Genomics">
        <title>Gene expression during zombie ant biting behavior reflects the complexity underlying fungal parasitic behavioral manipulation.</title>
        <authorList>
            <person name="de Bekker C."/>
            <person name="Ohm R.A."/>
            <person name="Loreto R.G."/>
            <person name="Sebastian A."/>
            <person name="Albert I."/>
            <person name="Merrow M."/>
            <person name="Brachmann A."/>
            <person name="Hughes D.P."/>
        </authorList>
    </citation>
    <scope>NUCLEOTIDE SEQUENCE [LARGE SCALE GENOMIC DNA]</scope>
    <source>
        <strain evidence="1 2">SC16a</strain>
    </source>
</reference>
<organism evidence="1 2">
    <name type="scientific">Ophiocordyceps unilateralis</name>
    <name type="common">Zombie-ant fungus</name>
    <name type="synonym">Torrubia unilateralis</name>
    <dbReference type="NCBI Taxonomy" id="268505"/>
    <lineage>
        <taxon>Eukaryota</taxon>
        <taxon>Fungi</taxon>
        <taxon>Dikarya</taxon>
        <taxon>Ascomycota</taxon>
        <taxon>Pezizomycotina</taxon>
        <taxon>Sordariomycetes</taxon>
        <taxon>Hypocreomycetidae</taxon>
        <taxon>Hypocreales</taxon>
        <taxon>Ophiocordycipitaceae</taxon>
        <taxon>Ophiocordyceps</taxon>
    </lineage>
</organism>
<reference evidence="1 2" key="2">
    <citation type="journal article" date="2017" name="Sci. Rep.">
        <title>Ant-infecting Ophiocordyceps genomes reveal a high diversity of potential behavioral manipulation genes and a possible major role for enterotoxins.</title>
        <authorList>
            <person name="de Bekker C."/>
            <person name="Ohm R.A."/>
            <person name="Evans H.C."/>
            <person name="Brachmann A."/>
            <person name="Hughes D.P."/>
        </authorList>
    </citation>
    <scope>NUCLEOTIDE SEQUENCE [LARGE SCALE GENOMIC DNA]</scope>
    <source>
        <strain evidence="1 2">SC16a</strain>
    </source>
</reference>
<proteinExistence type="predicted"/>
<dbReference type="Proteomes" id="UP000037136">
    <property type="component" value="Unassembled WGS sequence"/>
</dbReference>
<keyword evidence="2" id="KW-1185">Reference proteome</keyword>
<protein>
    <submittedName>
        <fullName evidence="1">Uncharacterized protein</fullName>
    </submittedName>
</protein>
<evidence type="ECO:0000313" key="1">
    <source>
        <dbReference type="EMBL" id="PFH55184.1"/>
    </source>
</evidence>
<dbReference type="EMBL" id="LAZP02001112">
    <property type="protein sequence ID" value="PFH55184.1"/>
    <property type="molecule type" value="Genomic_DNA"/>
</dbReference>
<gene>
    <name evidence="1" type="ORF">XA68_10492</name>
</gene>
<name>A0A2A9P1W6_OPHUN</name>
<evidence type="ECO:0000313" key="2">
    <source>
        <dbReference type="Proteomes" id="UP000037136"/>
    </source>
</evidence>